<keyword evidence="1" id="KW-0812">Transmembrane</keyword>
<keyword evidence="1" id="KW-0472">Membrane</keyword>
<feature type="domain" description="DUF1707" evidence="2">
    <location>
        <begin position="15"/>
        <end position="67"/>
    </location>
</feature>
<evidence type="ECO:0000313" key="5">
    <source>
        <dbReference type="Proteomes" id="UP000641932"/>
    </source>
</evidence>
<evidence type="ECO:0008006" key="6">
    <source>
        <dbReference type="Google" id="ProtNLM"/>
    </source>
</evidence>
<gene>
    <name evidence="4" type="ORF">GCM10012280_13420</name>
</gene>
<name>A0A917ZI99_9ACTN</name>
<dbReference type="InterPro" id="IPR012551">
    <property type="entry name" value="DUF1707_SHOCT-like"/>
</dbReference>
<dbReference type="PANTHER" id="PTHR40763:SF4">
    <property type="entry name" value="DUF1707 DOMAIN-CONTAINING PROTEIN"/>
    <property type="match status" value="1"/>
</dbReference>
<accession>A0A917ZI99</accession>
<dbReference type="AlphaFoldDB" id="A0A917ZI99"/>
<dbReference type="InterPro" id="IPR025241">
    <property type="entry name" value="DUF4190"/>
</dbReference>
<organism evidence="4 5">
    <name type="scientific">Wenjunlia tyrosinilytica</name>
    <dbReference type="NCBI Taxonomy" id="1544741"/>
    <lineage>
        <taxon>Bacteria</taxon>
        <taxon>Bacillati</taxon>
        <taxon>Actinomycetota</taxon>
        <taxon>Actinomycetes</taxon>
        <taxon>Kitasatosporales</taxon>
        <taxon>Streptomycetaceae</taxon>
        <taxon>Wenjunlia</taxon>
    </lineage>
</organism>
<reference evidence="4" key="1">
    <citation type="journal article" date="2014" name="Int. J. Syst. Evol. Microbiol.">
        <title>Complete genome sequence of Corynebacterium casei LMG S-19264T (=DSM 44701T), isolated from a smear-ripened cheese.</title>
        <authorList>
            <consortium name="US DOE Joint Genome Institute (JGI-PGF)"/>
            <person name="Walter F."/>
            <person name="Albersmeier A."/>
            <person name="Kalinowski J."/>
            <person name="Ruckert C."/>
        </authorList>
    </citation>
    <scope>NUCLEOTIDE SEQUENCE</scope>
    <source>
        <strain evidence="4">CGMCC 4.7201</strain>
    </source>
</reference>
<feature type="transmembrane region" description="Helical" evidence="1">
    <location>
        <begin position="97"/>
        <end position="125"/>
    </location>
</feature>
<evidence type="ECO:0000313" key="4">
    <source>
        <dbReference type="EMBL" id="GGO83718.1"/>
    </source>
</evidence>
<keyword evidence="1" id="KW-1133">Transmembrane helix</keyword>
<evidence type="ECO:0000256" key="1">
    <source>
        <dbReference type="SAM" id="Phobius"/>
    </source>
</evidence>
<dbReference type="Proteomes" id="UP000641932">
    <property type="component" value="Unassembled WGS sequence"/>
</dbReference>
<comment type="caution">
    <text evidence="4">The sequence shown here is derived from an EMBL/GenBank/DDBJ whole genome shotgun (WGS) entry which is preliminary data.</text>
</comment>
<feature type="domain" description="DUF4190" evidence="3">
    <location>
        <begin position="97"/>
        <end position="156"/>
    </location>
</feature>
<dbReference type="Pfam" id="PF13828">
    <property type="entry name" value="DUF4190"/>
    <property type="match status" value="1"/>
</dbReference>
<reference evidence="4" key="2">
    <citation type="submission" date="2020-09" db="EMBL/GenBank/DDBJ databases">
        <authorList>
            <person name="Sun Q."/>
            <person name="Zhou Y."/>
        </authorList>
    </citation>
    <scope>NUCLEOTIDE SEQUENCE</scope>
    <source>
        <strain evidence="4">CGMCC 4.7201</strain>
    </source>
</reference>
<protein>
    <recommendedName>
        <fullName evidence="6">DUF4190 domain-containing protein</fullName>
    </recommendedName>
</protein>
<evidence type="ECO:0000259" key="2">
    <source>
        <dbReference type="Pfam" id="PF08044"/>
    </source>
</evidence>
<proteinExistence type="predicted"/>
<keyword evidence="5" id="KW-1185">Reference proteome</keyword>
<dbReference type="EMBL" id="BMMS01000004">
    <property type="protein sequence ID" value="GGO83718.1"/>
    <property type="molecule type" value="Genomic_DNA"/>
</dbReference>
<evidence type="ECO:0000259" key="3">
    <source>
        <dbReference type="Pfam" id="PF13828"/>
    </source>
</evidence>
<feature type="transmembrane region" description="Helical" evidence="1">
    <location>
        <begin position="145"/>
        <end position="168"/>
    </location>
</feature>
<sequence>MTALQPWQQSGQSVMRASHADRERAVDVLKAAYAEGRLNKPEYEQRMGRAYSAATYGELNMLVADLPQGPVPGQFVGPVAPVPATFLPPPPRPTNSYALASLICGIAVPFTGVSAIPAVILGHLAKSQLRTSNEEGDGLATAGLVLGWLGIAFGVAIVLLMVGMVAAVSTP</sequence>
<dbReference type="PANTHER" id="PTHR40763">
    <property type="entry name" value="MEMBRANE PROTEIN-RELATED"/>
    <property type="match status" value="1"/>
</dbReference>
<dbReference type="Pfam" id="PF08044">
    <property type="entry name" value="DUF1707"/>
    <property type="match status" value="1"/>
</dbReference>